<dbReference type="Gene3D" id="1.10.472.20">
    <property type="entry name" value="Nitrile hydratase, beta subunit"/>
    <property type="match status" value="1"/>
</dbReference>
<sequence>MATKRDMVVRPAHDLGGLPAGPVVQSDHEMTPFEKSCHALLNVLAEHKLVNTEEKRRGVEDLGAQLVGELTYYERWAVSASKVLIEKGVITSEELGAKMNEIRARLAEAAA</sequence>
<organism evidence="2 3">
    <name type="scientific">Streptomyces corchorusii</name>
    <name type="common">Streptomyces chibaensis</name>
    <dbReference type="NCBI Taxonomy" id="1903"/>
    <lineage>
        <taxon>Bacteria</taxon>
        <taxon>Bacillati</taxon>
        <taxon>Actinomycetota</taxon>
        <taxon>Actinomycetes</taxon>
        <taxon>Kitasatosporales</taxon>
        <taxon>Streptomycetaceae</taxon>
        <taxon>Streptomyces</taxon>
    </lineage>
</organism>
<protein>
    <submittedName>
        <fullName evidence="2">Nitrile hydratase</fullName>
    </submittedName>
</protein>
<dbReference type="InterPro" id="IPR049054">
    <property type="entry name" value="CN_hydtase_beta-like_N"/>
</dbReference>
<evidence type="ECO:0000259" key="1">
    <source>
        <dbReference type="Pfam" id="PF21006"/>
    </source>
</evidence>
<keyword evidence="3" id="KW-1185">Reference proteome</keyword>
<feature type="domain" description="Nitrile hydratase beta subunit-like N-terminal" evidence="1">
    <location>
        <begin position="12"/>
        <end position="105"/>
    </location>
</feature>
<dbReference type="SUPFAM" id="SSF50090">
    <property type="entry name" value="Electron transport accessory proteins"/>
    <property type="match status" value="1"/>
</dbReference>
<comment type="caution">
    <text evidence="2">The sequence shown here is derived from an EMBL/GenBank/DDBJ whole genome shotgun (WGS) entry which is preliminary data.</text>
</comment>
<dbReference type="InterPro" id="IPR042262">
    <property type="entry name" value="CN_hydtase_beta_C"/>
</dbReference>
<dbReference type="AlphaFoldDB" id="A0A101PV70"/>
<name>A0A101PV70_STRCK</name>
<evidence type="ECO:0000313" key="2">
    <source>
        <dbReference type="EMBL" id="KUN18271.1"/>
    </source>
</evidence>
<accession>A0A101PV70</accession>
<dbReference type="InterPro" id="IPR008990">
    <property type="entry name" value="Elect_transpt_acc-like_dom_sf"/>
</dbReference>
<evidence type="ECO:0000313" key="3">
    <source>
        <dbReference type="Proteomes" id="UP000053398"/>
    </source>
</evidence>
<dbReference type="RefSeq" id="WP_059265927.1">
    <property type="nucleotide sequence ID" value="NZ_KQ948367.1"/>
</dbReference>
<proteinExistence type="predicted"/>
<dbReference type="Proteomes" id="UP000053398">
    <property type="component" value="Unassembled WGS sequence"/>
</dbReference>
<gene>
    <name evidence="2" type="ORF">AQJ11_34975</name>
</gene>
<reference evidence="2 3" key="1">
    <citation type="submission" date="2015-10" db="EMBL/GenBank/DDBJ databases">
        <title>Draft genome sequence of Streptomyces corchorusii DSM 40340, type strain for the species Streptomyces corchorusii.</title>
        <authorList>
            <person name="Ruckert C."/>
            <person name="Winkler A."/>
            <person name="Kalinowski J."/>
            <person name="Kampfer P."/>
            <person name="Glaeser S."/>
        </authorList>
    </citation>
    <scope>NUCLEOTIDE SEQUENCE [LARGE SCALE GENOMIC DNA]</scope>
    <source>
        <strain evidence="2 3">DSM 40340</strain>
    </source>
</reference>
<dbReference type="Pfam" id="PF21006">
    <property type="entry name" value="NHase_beta_N"/>
    <property type="match status" value="1"/>
</dbReference>
<dbReference type="EMBL" id="LMWP01000044">
    <property type="protein sequence ID" value="KUN18271.1"/>
    <property type="molecule type" value="Genomic_DNA"/>
</dbReference>